<evidence type="ECO:0000259" key="1">
    <source>
        <dbReference type="Pfam" id="PF07859"/>
    </source>
</evidence>
<dbReference type="Pfam" id="PF07859">
    <property type="entry name" value="Abhydrolase_3"/>
    <property type="match status" value="1"/>
</dbReference>
<dbReference type="InterPro" id="IPR013094">
    <property type="entry name" value="AB_hydrolase_3"/>
</dbReference>
<accession>T1DDD7</accession>
<dbReference type="GO" id="GO:0016787">
    <property type="term" value="F:hydrolase activity"/>
    <property type="evidence" value="ECO:0007669"/>
    <property type="project" value="UniProtKB-KW"/>
</dbReference>
<comment type="caution">
    <text evidence="2">The sequence shown here is derived from an EMBL/GenBank/DDBJ whole genome shotgun (WGS) entry which is preliminary data.</text>
</comment>
<name>T1DDD7_9ZZZZ</name>
<organism evidence="2">
    <name type="scientific">mine drainage metagenome</name>
    <dbReference type="NCBI Taxonomy" id="410659"/>
    <lineage>
        <taxon>unclassified sequences</taxon>
        <taxon>metagenomes</taxon>
        <taxon>ecological metagenomes</taxon>
    </lineage>
</organism>
<feature type="non-terminal residue" evidence="2">
    <location>
        <position position="1"/>
    </location>
</feature>
<dbReference type="AlphaFoldDB" id="T1DDD7"/>
<feature type="domain" description="Alpha/beta hydrolase fold-3" evidence="1">
    <location>
        <begin position="18"/>
        <end position="92"/>
    </location>
</feature>
<gene>
    <name evidence="2" type="ORF">B1A_01295</name>
</gene>
<protein>
    <submittedName>
        <fullName evidence="2">Alpha/beta hydrolase fold-3 domain protein</fullName>
    </submittedName>
</protein>
<dbReference type="Gene3D" id="3.40.50.1820">
    <property type="entry name" value="alpha/beta hydrolase"/>
    <property type="match status" value="1"/>
</dbReference>
<keyword evidence="2" id="KW-0378">Hydrolase</keyword>
<dbReference type="SUPFAM" id="SSF53474">
    <property type="entry name" value="alpha/beta-Hydrolases"/>
    <property type="match status" value="1"/>
</dbReference>
<evidence type="ECO:0000313" key="2">
    <source>
        <dbReference type="EMBL" id="EQD80050.1"/>
    </source>
</evidence>
<reference evidence="2" key="1">
    <citation type="submission" date="2013-08" db="EMBL/GenBank/DDBJ databases">
        <authorList>
            <person name="Mendez C."/>
            <person name="Richter M."/>
            <person name="Ferrer M."/>
            <person name="Sanchez J."/>
        </authorList>
    </citation>
    <scope>NUCLEOTIDE SEQUENCE</scope>
</reference>
<dbReference type="EMBL" id="AUZX01000986">
    <property type="protein sequence ID" value="EQD80050.1"/>
    <property type="molecule type" value="Genomic_DNA"/>
</dbReference>
<reference evidence="2" key="2">
    <citation type="journal article" date="2014" name="ISME J.">
        <title>Microbial stratification in low pH oxic and suboxic macroscopic growths along an acid mine drainage.</title>
        <authorList>
            <person name="Mendez-Garcia C."/>
            <person name="Mesa V."/>
            <person name="Sprenger R.R."/>
            <person name="Richter M."/>
            <person name="Diez M.S."/>
            <person name="Solano J."/>
            <person name="Bargiela R."/>
            <person name="Golyshina O.V."/>
            <person name="Manteca A."/>
            <person name="Ramos J.L."/>
            <person name="Gallego J.R."/>
            <person name="Llorente I."/>
            <person name="Martins Dos Santos V.A."/>
            <person name="Jensen O.N."/>
            <person name="Pelaez A.I."/>
            <person name="Sanchez J."/>
            <person name="Ferrer M."/>
        </authorList>
    </citation>
    <scope>NUCLEOTIDE SEQUENCE</scope>
</reference>
<dbReference type="InterPro" id="IPR029058">
    <property type="entry name" value="AB_hydrolase_fold"/>
</dbReference>
<sequence length="115" mass="12350">GGGVVTENQDPRFGAVKAVPDLFAGLYLQGTDPRHPLASPLFANLAGLPPLLMQASAAEQFRDDTVRVAEKILAAGGEVHVDLWPELVHVWQGFAPQLPEAIEALRRAGEFIQSI</sequence>
<proteinExistence type="predicted"/>